<dbReference type="PROSITE" id="PS51635">
    <property type="entry name" value="PNPLA"/>
    <property type="match status" value="1"/>
</dbReference>
<evidence type="ECO:0000256" key="2">
    <source>
        <dbReference type="ARBA" id="ARBA00023098"/>
    </source>
</evidence>
<comment type="caution">
    <text evidence="7">The sequence shown here is derived from an EMBL/GenBank/DDBJ whole genome shotgun (WGS) entry which is preliminary data.</text>
</comment>
<feature type="short sequence motif" description="GXGXXG" evidence="3">
    <location>
        <begin position="426"/>
        <end position="431"/>
    </location>
</feature>
<dbReference type="PANTHER" id="PTHR32176:SF103">
    <property type="entry name" value="OS08G0376550 PROTEIN"/>
    <property type="match status" value="1"/>
</dbReference>
<organism evidence="7 8">
    <name type="scientific">Artemisia annua</name>
    <name type="common">Sweet wormwood</name>
    <dbReference type="NCBI Taxonomy" id="35608"/>
    <lineage>
        <taxon>Eukaryota</taxon>
        <taxon>Viridiplantae</taxon>
        <taxon>Streptophyta</taxon>
        <taxon>Embryophyta</taxon>
        <taxon>Tracheophyta</taxon>
        <taxon>Spermatophyta</taxon>
        <taxon>Magnoliopsida</taxon>
        <taxon>eudicotyledons</taxon>
        <taxon>Gunneridae</taxon>
        <taxon>Pentapetalae</taxon>
        <taxon>asterids</taxon>
        <taxon>campanulids</taxon>
        <taxon>Asterales</taxon>
        <taxon>Asteraceae</taxon>
        <taxon>Asteroideae</taxon>
        <taxon>Anthemideae</taxon>
        <taxon>Artemisiinae</taxon>
        <taxon>Artemisia</taxon>
    </lineage>
</organism>
<dbReference type="STRING" id="35608.A0A2U1NAE9"/>
<evidence type="ECO:0000256" key="3">
    <source>
        <dbReference type="PROSITE-ProRule" id="PRU01161"/>
    </source>
</evidence>
<accession>A0A2U1NAE9</accession>
<comment type="function">
    <text evidence="4">Lipolytic acyl hydrolase (LAH).</text>
</comment>
<comment type="caution">
    <text evidence="3">Lacks conserved residue(s) required for the propagation of feature annotation.</text>
</comment>
<dbReference type="InterPro" id="IPR016035">
    <property type="entry name" value="Acyl_Trfase/lysoPLipase"/>
</dbReference>
<dbReference type="PANTHER" id="PTHR32176">
    <property type="entry name" value="XYLOSE ISOMERASE"/>
    <property type="match status" value="1"/>
</dbReference>
<keyword evidence="4 7" id="KW-0378">Hydrolase</keyword>
<dbReference type="GO" id="GO:0004620">
    <property type="term" value="F:phospholipase activity"/>
    <property type="evidence" value="ECO:0007669"/>
    <property type="project" value="TreeGrafter"/>
</dbReference>
<comment type="similarity">
    <text evidence="1 4">Belongs to the patatin family.</text>
</comment>
<evidence type="ECO:0000313" key="7">
    <source>
        <dbReference type="EMBL" id="PWA70480.1"/>
    </source>
</evidence>
<dbReference type="Gene3D" id="3.40.1090.10">
    <property type="entry name" value="Cytosolic phospholipase A2 catalytic domain"/>
    <property type="match status" value="1"/>
</dbReference>
<evidence type="ECO:0000313" key="8">
    <source>
        <dbReference type="Proteomes" id="UP000245207"/>
    </source>
</evidence>
<dbReference type="GO" id="GO:0016740">
    <property type="term" value="F:transferase activity"/>
    <property type="evidence" value="ECO:0007669"/>
    <property type="project" value="UniProtKB-KW"/>
</dbReference>
<keyword evidence="7" id="KW-0808">Transferase</keyword>
<sequence length="515" mass="56254">MKNMEIFMVVDDQTTMHDAGIEMSKAIPVQLGKFLLEHGKFEHFVFRGLDVEGPGESAIPNVLHTPVDGACMADGFSYRSENVGKAFETSNTLSSFAKGKRKLDANVENVFVPPFISKKLCINEPADTRITDNVSRQYLNNRSPVQSIETVSFFSQEKRRWDNMNETQLSDGCIPKKLCINKKGIGGNSSHTDRTDGSNLSTAVPSDKDCSGLQSYNSRSGFPICTPISVPRNSCGNNSDELVTRDNIIQTNPRNLNTMPTCRVSPVVTILGVSGQVAVHACSSHGISRCATATPPGLRHTYFYHGLENDVGTATYPSLIVDDTNVSGVATALLGPGESNSSGMGMQHLLPNQCNKIKHSLISLKRWCGSVKVEHGHINRHGNNVDDTAVYTSKQKNIWSTEMQRSNSIVKPPAWGNLITVLSIDGGGIRGLIPAIILDFLETELQKLDGPEARIADYFDIIAGTSTGGLITAMLAAPDNKVPNDKRTNKRPLFAAKDIKDFYLQNSPKIFPQNW</sequence>
<dbReference type="InterPro" id="IPR002641">
    <property type="entry name" value="PNPLA_dom"/>
</dbReference>
<gene>
    <name evidence="7" type="ORF">CTI12_AA288470</name>
</gene>
<dbReference type="SUPFAM" id="SSF52151">
    <property type="entry name" value="FabD/lysophospholipase-like"/>
    <property type="match status" value="1"/>
</dbReference>
<reference evidence="7 8" key="1">
    <citation type="journal article" date="2018" name="Mol. Plant">
        <title>The genome of Artemisia annua provides insight into the evolution of Asteraceae family and artemisinin biosynthesis.</title>
        <authorList>
            <person name="Shen Q."/>
            <person name="Zhang L."/>
            <person name="Liao Z."/>
            <person name="Wang S."/>
            <person name="Yan T."/>
            <person name="Shi P."/>
            <person name="Liu M."/>
            <person name="Fu X."/>
            <person name="Pan Q."/>
            <person name="Wang Y."/>
            <person name="Lv Z."/>
            <person name="Lu X."/>
            <person name="Zhang F."/>
            <person name="Jiang W."/>
            <person name="Ma Y."/>
            <person name="Chen M."/>
            <person name="Hao X."/>
            <person name="Li L."/>
            <person name="Tang Y."/>
            <person name="Lv G."/>
            <person name="Zhou Y."/>
            <person name="Sun X."/>
            <person name="Brodelius P.E."/>
            <person name="Rose J.K.C."/>
            <person name="Tang K."/>
        </authorList>
    </citation>
    <scope>NUCLEOTIDE SEQUENCE [LARGE SCALE GENOMIC DNA]</scope>
    <source>
        <strain evidence="8">cv. Huhao1</strain>
        <tissue evidence="7">Leaf</tissue>
    </source>
</reference>
<protein>
    <recommendedName>
        <fullName evidence="4">Patatin</fullName>
        <ecNumber evidence="4">3.1.1.-</ecNumber>
    </recommendedName>
</protein>
<proteinExistence type="inferred from homology"/>
<comment type="domain">
    <text evidence="4">The nitrogen atoms of the two glycine residues in the GGXR motif define the oxyanion hole, and stabilize the oxyanion that forms during the nucleophilic attack by the catalytic serine during substrate cleavage.</text>
</comment>
<feature type="region of interest" description="Disordered" evidence="5">
    <location>
        <begin position="185"/>
        <end position="206"/>
    </location>
</feature>
<dbReference type="AlphaFoldDB" id="A0A2U1NAE9"/>
<dbReference type="Proteomes" id="UP000245207">
    <property type="component" value="Unassembled WGS sequence"/>
</dbReference>
<feature type="domain" description="PNPLA" evidence="6">
    <location>
        <begin position="422"/>
        <end position="515"/>
    </location>
</feature>
<keyword evidence="4" id="KW-0442">Lipid degradation</keyword>
<keyword evidence="2 4" id="KW-0443">Lipid metabolism</keyword>
<dbReference type="OrthoDB" id="1658288at2759"/>
<feature type="short sequence motif" description="GXSXG" evidence="3">
    <location>
        <begin position="464"/>
        <end position="468"/>
    </location>
</feature>
<dbReference type="EMBL" id="PKPP01003231">
    <property type="protein sequence ID" value="PWA70480.1"/>
    <property type="molecule type" value="Genomic_DNA"/>
</dbReference>
<evidence type="ECO:0000256" key="5">
    <source>
        <dbReference type="SAM" id="MobiDB-lite"/>
    </source>
</evidence>
<dbReference type="GO" id="GO:0047372">
    <property type="term" value="F:monoacylglycerol lipase activity"/>
    <property type="evidence" value="ECO:0007669"/>
    <property type="project" value="TreeGrafter"/>
</dbReference>
<keyword evidence="8" id="KW-1185">Reference proteome</keyword>
<name>A0A2U1NAE9_ARTAN</name>
<dbReference type="Pfam" id="PF01734">
    <property type="entry name" value="Patatin"/>
    <property type="match status" value="1"/>
</dbReference>
<evidence type="ECO:0000256" key="1">
    <source>
        <dbReference type="ARBA" id="ARBA00010240"/>
    </source>
</evidence>
<evidence type="ECO:0000256" key="4">
    <source>
        <dbReference type="RuleBase" id="RU361262"/>
    </source>
</evidence>
<evidence type="ECO:0000259" key="6">
    <source>
        <dbReference type="PROSITE" id="PS51635"/>
    </source>
</evidence>
<dbReference type="GO" id="GO:0016042">
    <property type="term" value="P:lipid catabolic process"/>
    <property type="evidence" value="ECO:0007669"/>
    <property type="project" value="UniProtKB-KW"/>
</dbReference>
<dbReference type="EC" id="3.1.1.-" evidence="4"/>